<evidence type="ECO:0000256" key="6">
    <source>
        <dbReference type="ARBA" id="ARBA00023002"/>
    </source>
</evidence>
<dbReference type="GO" id="GO:0016151">
    <property type="term" value="F:nickel cation binding"/>
    <property type="evidence" value="ECO:0007669"/>
    <property type="project" value="UniProtKB-UniRule"/>
</dbReference>
<comment type="caution">
    <text evidence="9">Lacks conserved residue(s) required for the propagation of feature annotation.</text>
</comment>
<keyword evidence="8 9" id="KW-0486">Methionine biosynthesis</keyword>
<keyword evidence="5 9" id="KW-0223">Dioxygenase</keyword>
<dbReference type="CDD" id="cd02232">
    <property type="entry name" value="cupin_ARD"/>
    <property type="match status" value="1"/>
</dbReference>
<dbReference type="InterPro" id="IPR023956">
    <property type="entry name" value="ARD_bac"/>
</dbReference>
<comment type="catalytic activity">
    <reaction evidence="1 9">
        <text>1,2-dihydroxy-5-(methylsulfanyl)pent-1-en-3-one + O2 = 4-methylsulfanyl-2-oxobutanoate + formate + 2 H(+)</text>
        <dbReference type="Rhea" id="RHEA:24504"/>
        <dbReference type="ChEBI" id="CHEBI:15378"/>
        <dbReference type="ChEBI" id="CHEBI:15379"/>
        <dbReference type="ChEBI" id="CHEBI:15740"/>
        <dbReference type="ChEBI" id="CHEBI:16723"/>
        <dbReference type="ChEBI" id="CHEBI:49252"/>
        <dbReference type="EC" id="1.13.11.54"/>
    </reaction>
</comment>
<dbReference type="Gene3D" id="2.60.120.10">
    <property type="entry name" value="Jelly Rolls"/>
    <property type="match status" value="1"/>
</dbReference>
<reference evidence="10" key="1">
    <citation type="submission" date="2012-10" db="EMBL/GenBank/DDBJ databases">
        <authorList>
            <person name="Harkins D.M."/>
            <person name="Durkin A.S."/>
            <person name="Brinkac L.M."/>
            <person name="Haft D.H."/>
            <person name="Selengut J.D."/>
            <person name="Sanka R."/>
            <person name="DePew J."/>
            <person name="Purushe J."/>
            <person name="Matthias M.A."/>
            <person name="Vinetz J.M."/>
            <person name="Sutton G.G."/>
            <person name="Nierman W.C."/>
            <person name="Fouts D.E."/>
        </authorList>
    </citation>
    <scope>NUCLEOTIDE SEQUENCE [LARGE SCALE GENOMIC DNA]</scope>
    <source>
        <strain evidence="10">MOR084</strain>
    </source>
</reference>
<feature type="binding site" evidence="9">
    <location>
        <position position="99"/>
    </location>
    <ligand>
        <name>Ni(2+)</name>
        <dbReference type="ChEBI" id="CHEBI:49786"/>
    </ligand>
</feature>
<feature type="binding site" evidence="9">
    <location>
        <position position="143"/>
    </location>
    <ligand>
        <name>Fe(2+)</name>
        <dbReference type="ChEBI" id="CHEBI:29033"/>
    </ligand>
</feature>
<dbReference type="PANTHER" id="PTHR23418">
    <property type="entry name" value="ACIREDUCTONE DIOXYGENASE"/>
    <property type="match status" value="1"/>
</dbReference>
<dbReference type="InterPro" id="IPR011051">
    <property type="entry name" value="RmlC_Cupin_sf"/>
</dbReference>
<keyword evidence="7 9" id="KW-0408">Iron</keyword>
<comment type="cofactor">
    <cofactor evidence="9">
        <name>Ni(2+)</name>
        <dbReference type="ChEBI" id="CHEBI:49786"/>
    </cofactor>
    <text evidence="9">Binds 1 nickel ion per monomer.</text>
</comment>
<comment type="function">
    <text evidence="9">Catalyzes 2 different reactions between oxygene and the acireductone 1,2-dihydroxy-3-keto-5-methylthiopentene (DHK-MTPene) depending upon the metal bound in the active site. Fe-containing acireductone dioxygenase (Fe-ARD) produces formate and 2-keto-4-methylthiobutyrate (KMTB), the alpha-ketoacid precursor of methionine in the methionine recycle pathway. Ni-containing acireductone dioxygenase (Ni-ARD) produces methylthiopropionate, carbon monoxide and formate, and does not lie on the methionine recycle pathway.</text>
</comment>
<comment type="cofactor">
    <cofactor evidence="9">
        <name>Fe(2+)</name>
        <dbReference type="ChEBI" id="CHEBI:29033"/>
    </cofactor>
    <text evidence="9">Binds 1 Fe(2+) cation per monomer.</text>
</comment>
<dbReference type="HAMAP" id="MF_01682">
    <property type="entry name" value="Salvage_MtnD"/>
    <property type="match status" value="1"/>
</dbReference>
<feature type="binding site" evidence="9">
    <location>
        <position position="105"/>
    </location>
    <ligand>
        <name>Ni(2+)</name>
        <dbReference type="ChEBI" id="CHEBI:49786"/>
    </ligand>
</feature>
<dbReference type="EMBL" id="AHON02000013">
    <property type="protein sequence ID" value="EKO35335.1"/>
    <property type="molecule type" value="Genomic_DNA"/>
</dbReference>
<proteinExistence type="inferred from homology"/>
<dbReference type="EC" id="1.13.11.53" evidence="9"/>
<comment type="catalytic activity">
    <reaction evidence="9">
        <text>1,2-dihydroxy-5-(methylsulfanyl)pent-1-en-3-one + O2 = 3-(methylsulfanyl)propanoate + CO + formate + 2 H(+)</text>
        <dbReference type="Rhea" id="RHEA:14161"/>
        <dbReference type="ChEBI" id="CHEBI:15378"/>
        <dbReference type="ChEBI" id="CHEBI:15379"/>
        <dbReference type="ChEBI" id="CHEBI:15740"/>
        <dbReference type="ChEBI" id="CHEBI:17245"/>
        <dbReference type="ChEBI" id="CHEBI:49016"/>
        <dbReference type="ChEBI" id="CHEBI:49252"/>
        <dbReference type="EC" id="1.13.11.53"/>
    </reaction>
</comment>
<dbReference type="PANTHER" id="PTHR23418:SF0">
    <property type="entry name" value="ACIREDUCTONE DIOXYGENASE"/>
    <property type="match status" value="1"/>
</dbReference>
<dbReference type="InterPro" id="IPR014710">
    <property type="entry name" value="RmlC-like_jellyroll"/>
</dbReference>
<evidence type="ECO:0000256" key="2">
    <source>
        <dbReference type="ARBA" id="ARBA00022596"/>
    </source>
</evidence>
<evidence type="ECO:0000256" key="9">
    <source>
        <dbReference type="HAMAP-Rule" id="MF_01682"/>
    </source>
</evidence>
<feature type="site" description="Important to generate the dianion" evidence="9">
    <location>
        <position position="107"/>
    </location>
</feature>
<name>A0A0E2BJI2_9LEPT</name>
<feature type="binding site" evidence="9">
    <location>
        <position position="101"/>
    </location>
    <ligand>
        <name>Ni(2+)</name>
        <dbReference type="ChEBI" id="CHEBI:49786"/>
    </ligand>
</feature>
<dbReference type="GO" id="GO:0010308">
    <property type="term" value="F:acireductone dioxygenase (Ni2+-requiring) activity"/>
    <property type="evidence" value="ECO:0007669"/>
    <property type="project" value="UniProtKB-UniRule"/>
</dbReference>
<comment type="subunit">
    <text evidence="9">Monomer.</text>
</comment>
<gene>
    <name evidence="9" type="primary">mtnD</name>
    <name evidence="10" type="ORF">LEP1GSC179_0994</name>
</gene>
<organism evidence="10 11">
    <name type="scientific">Leptospira santarosai str. MOR084</name>
    <dbReference type="NCBI Taxonomy" id="1049984"/>
    <lineage>
        <taxon>Bacteria</taxon>
        <taxon>Pseudomonadati</taxon>
        <taxon>Spirochaetota</taxon>
        <taxon>Spirochaetia</taxon>
        <taxon>Leptospirales</taxon>
        <taxon>Leptospiraceae</taxon>
        <taxon>Leptospira</taxon>
    </lineage>
</organism>
<keyword evidence="6 9" id="KW-0560">Oxidoreductase</keyword>
<dbReference type="InterPro" id="IPR004313">
    <property type="entry name" value="ARD"/>
</dbReference>
<dbReference type="RefSeq" id="WP_004468639.1">
    <property type="nucleotide sequence ID" value="NZ_AHON02000013.1"/>
</dbReference>
<sequence length="177" mass="20698">MATIVRQKGLEPIEETDEVKSFLKKRGIDYDHWKVPSNAADLTDKEILADVEKEELLKKLDDRFETLKEKEGYQSRDLIVLHPNVSGLNDMLAKFDRVHYHTDEEVRYIVDGSGVFGFAVKGEKFLVHVVKDDFISVPRNTNHWFYLDDKKRIKAVRYFQDMSGWTPNYVEETNSLD</sequence>
<evidence type="ECO:0000313" key="11">
    <source>
        <dbReference type="Proteomes" id="UP000006329"/>
    </source>
</evidence>
<feature type="binding site" evidence="9">
    <location>
        <position position="101"/>
    </location>
    <ligand>
        <name>Fe(2+)</name>
        <dbReference type="ChEBI" id="CHEBI:29033"/>
    </ligand>
</feature>
<dbReference type="AlphaFoldDB" id="A0A0E2BJI2"/>
<feature type="binding site" evidence="9">
    <location>
        <position position="105"/>
    </location>
    <ligand>
        <name>Fe(2+)</name>
        <dbReference type="ChEBI" id="CHEBI:29033"/>
    </ligand>
</feature>
<feature type="binding site" evidence="9">
    <location>
        <position position="143"/>
    </location>
    <ligand>
        <name>Ni(2+)</name>
        <dbReference type="ChEBI" id="CHEBI:49786"/>
    </ligand>
</feature>
<accession>A0A0E2BJI2</accession>
<dbReference type="GO" id="GO:0019284">
    <property type="term" value="P:L-methionine salvage from S-adenosylmethionine"/>
    <property type="evidence" value="ECO:0007669"/>
    <property type="project" value="InterPro"/>
</dbReference>
<dbReference type="GO" id="GO:0010309">
    <property type="term" value="F:acireductone dioxygenase [iron(II)-requiring] activity"/>
    <property type="evidence" value="ECO:0007669"/>
    <property type="project" value="UniProtKB-UniRule"/>
</dbReference>
<dbReference type="UniPathway" id="UPA00904">
    <property type="reaction ID" value="UER00878"/>
</dbReference>
<keyword evidence="3 9" id="KW-0028">Amino-acid biosynthesis</keyword>
<evidence type="ECO:0000256" key="1">
    <source>
        <dbReference type="ARBA" id="ARBA00000428"/>
    </source>
</evidence>
<comment type="pathway">
    <text evidence="9">Amino-acid biosynthesis; L-methionine biosynthesis via salvage pathway; L-methionine from S-methyl-5-thio-alpha-D-ribose 1-phosphate: step 5/6.</text>
</comment>
<feature type="binding site" evidence="9">
    <location>
        <position position="99"/>
    </location>
    <ligand>
        <name>Fe(2+)</name>
        <dbReference type="ChEBI" id="CHEBI:29033"/>
    </ligand>
</feature>
<dbReference type="Proteomes" id="UP000006329">
    <property type="component" value="Unassembled WGS sequence"/>
</dbReference>
<dbReference type="SUPFAM" id="SSF51182">
    <property type="entry name" value="RmlC-like cupins"/>
    <property type="match status" value="1"/>
</dbReference>
<evidence type="ECO:0000256" key="8">
    <source>
        <dbReference type="ARBA" id="ARBA00023167"/>
    </source>
</evidence>
<comment type="caution">
    <text evidence="10">The sequence shown here is derived from an EMBL/GenBank/DDBJ whole genome shotgun (WGS) entry which is preliminary data.</text>
</comment>
<evidence type="ECO:0000256" key="3">
    <source>
        <dbReference type="ARBA" id="ARBA00022605"/>
    </source>
</evidence>
<keyword evidence="4 9" id="KW-0479">Metal-binding</keyword>
<keyword evidence="2 9" id="KW-0533">Nickel</keyword>
<dbReference type="GO" id="GO:0019509">
    <property type="term" value="P:L-methionine salvage from methylthioadenosine"/>
    <property type="evidence" value="ECO:0007669"/>
    <property type="project" value="UniProtKB-UniRule"/>
</dbReference>
<evidence type="ECO:0000313" key="10">
    <source>
        <dbReference type="EMBL" id="EKO35335.1"/>
    </source>
</evidence>
<evidence type="ECO:0000256" key="4">
    <source>
        <dbReference type="ARBA" id="ARBA00022723"/>
    </source>
</evidence>
<evidence type="ECO:0000256" key="5">
    <source>
        <dbReference type="ARBA" id="ARBA00022964"/>
    </source>
</evidence>
<keyword evidence="11" id="KW-1185">Reference proteome</keyword>
<protein>
    <recommendedName>
        <fullName evidence="9">Acireductone dioxygenase</fullName>
    </recommendedName>
    <alternativeName>
        <fullName evidence="9">1,2-dihydroxy-3-keto-5-methylthiopentene dioxygenase</fullName>
        <shortName evidence="9">DHK-MTPene dioxygenase</shortName>
    </alternativeName>
    <alternativeName>
        <fullName evidence="9">Acireductone dioxygenase (Fe(2+)-requiring)</fullName>
        <shortName evidence="9">ARD'</shortName>
        <shortName evidence="9">Fe-ARD</shortName>
        <ecNumber evidence="9">1.13.11.54</ecNumber>
    </alternativeName>
    <alternativeName>
        <fullName evidence="9">Acireductone dioxygenase (Ni(2+)-requiring)</fullName>
        <shortName evidence="9">ARD</shortName>
        <shortName evidence="9">Ni-ARD</shortName>
        <ecNumber evidence="9">1.13.11.53</ecNumber>
    </alternativeName>
</protein>
<evidence type="ECO:0000256" key="7">
    <source>
        <dbReference type="ARBA" id="ARBA00023004"/>
    </source>
</evidence>
<comment type="similarity">
    <text evidence="9">Belongs to the acireductone dioxygenase (ARD) family.</text>
</comment>
<dbReference type="EC" id="1.13.11.54" evidence="9"/>
<dbReference type="Pfam" id="PF03079">
    <property type="entry name" value="ARD"/>
    <property type="match status" value="1"/>
</dbReference>
<dbReference type="GO" id="GO:0005506">
    <property type="term" value="F:iron ion binding"/>
    <property type="evidence" value="ECO:0007669"/>
    <property type="project" value="UniProtKB-UniRule"/>
</dbReference>